<dbReference type="Proteomes" id="UP000197138">
    <property type="component" value="Unassembled WGS sequence"/>
</dbReference>
<name>A0A218XFC7_PUNGR</name>
<reference evidence="2" key="1">
    <citation type="journal article" date="2017" name="Plant J.">
        <title>The pomegranate (Punica granatum L.) genome and the genomics of punicalagin biosynthesis.</title>
        <authorList>
            <person name="Qin G."/>
            <person name="Xu C."/>
            <person name="Ming R."/>
            <person name="Tang H."/>
            <person name="Guyot R."/>
            <person name="Kramer E.M."/>
            <person name="Hu Y."/>
            <person name="Yi X."/>
            <person name="Qi Y."/>
            <person name="Xu X."/>
            <person name="Gao Z."/>
            <person name="Pan H."/>
            <person name="Jian J."/>
            <person name="Tian Y."/>
            <person name="Yue Z."/>
            <person name="Xu Y."/>
        </authorList>
    </citation>
    <scope>NUCLEOTIDE SEQUENCE [LARGE SCALE GENOMIC DNA]</scope>
    <source>
        <strain evidence="2">cv. Dabenzi</strain>
    </source>
</reference>
<evidence type="ECO:0000313" key="2">
    <source>
        <dbReference type="Proteomes" id="UP000197138"/>
    </source>
</evidence>
<proteinExistence type="predicted"/>
<gene>
    <name evidence="1" type="ORF">CDL15_Pgr004053</name>
</gene>
<protein>
    <submittedName>
        <fullName evidence="1">Uncharacterized protein</fullName>
    </submittedName>
</protein>
<organism evidence="1 2">
    <name type="scientific">Punica granatum</name>
    <name type="common">Pomegranate</name>
    <dbReference type="NCBI Taxonomy" id="22663"/>
    <lineage>
        <taxon>Eukaryota</taxon>
        <taxon>Viridiplantae</taxon>
        <taxon>Streptophyta</taxon>
        <taxon>Embryophyta</taxon>
        <taxon>Tracheophyta</taxon>
        <taxon>Spermatophyta</taxon>
        <taxon>Magnoliopsida</taxon>
        <taxon>eudicotyledons</taxon>
        <taxon>Gunneridae</taxon>
        <taxon>Pentapetalae</taxon>
        <taxon>rosids</taxon>
        <taxon>malvids</taxon>
        <taxon>Myrtales</taxon>
        <taxon>Lythraceae</taxon>
        <taxon>Punica</taxon>
    </lineage>
</organism>
<sequence>MGGTSDSPSTELDDSSLDTAEAFLALPAIYAITEETSSRVHIRPVREDEELTNWISVPLYSAMVADV</sequence>
<evidence type="ECO:0000313" key="1">
    <source>
        <dbReference type="EMBL" id="OWM83624.1"/>
    </source>
</evidence>
<comment type="caution">
    <text evidence="1">The sequence shown here is derived from an EMBL/GenBank/DDBJ whole genome shotgun (WGS) entry which is preliminary data.</text>
</comment>
<dbReference type="AlphaFoldDB" id="A0A218XFC7"/>
<dbReference type="EMBL" id="MTKT01001810">
    <property type="protein sequence ID" value="OWM83624.1"/>
    <property type="molecule type" value="Genomic_DNA"/>
</dbReference>
<accession>A0A218XFC7</accession>